<protein>
    <recommendedName>
        <fullName evidence="4">Transmembrane protein</fullName>
    </recommendedName>
</protein>
<gene>
    <name evidence="2" type="ORF">ACFR9T_11905</name>
</gene>
<accession>A0ABD6C3S8</accession>
<feature type="transmembrane region" description="Helical" evidence="1">
    <location>
        <begin position="76"/>
        <end position="94"/>
    </location>
</feature>
<evidence type="ECO:0000313" key="2">
    <source>
        <dbReference type="EMBL" id="MFD1571284.1"/>
    </source>
</evidence>
<keyword evidence="3" id="KW-1185">Reference proteome</keyword>
<evidence type="ECO:0000256" key="1">
    <source>
        <dbReference type="SAM" id="Phobius"/>
    </source>
</evidence>
<organism evidence="2 3">
    <name type="scientific">Halorubrum laminariae</name>
    <dbReference type="NCBI Taxonomy" id="1433523"/>
    <lineage>
        <taxon>Archaea</taxon>
        <taxon>Methanobacteriati</taxon>
        <taxon>Methanobacteriota</taxon>
        <taxon>Stenosarchaea group</taxon>
        <taxon>Halobacteria</taxon>
        <taxon>Halobacteriales</taxon>
        <taxon>Haloferacaceae</taxon>
        <taxon>Halorubrum</taxon>
    </lineage>
</organism>
<comment type="caution">
    <text evidence="2">The sequence shown here is derived from an EMBL/GenBank/DDBJ whole genome shotgun (WGS) entry which is preliminary data.</text>
</comment>
<dbReference type="InterPro" id="IPR058927">
    <property type="entry name" value="OB_2TM"/>
</dbReference>
<dbReference type="EMBL" id="JBHUDB010000010">
    <property type="protein sequence ID" value="MFD1571284.1"/>
    <property type="molecule type" value="Genomic_DNA"/>
</dbReference>
<reference evidence="2 3" key="1">
    <citation type="journal article" date="2019" name="Int. J. Syst. Evol. Microbiol.">
        <title>The Global Catalogue of Microorganisms (GCM) 10K type strain sequencing project: providing services to taxonomists for standard genome sequencing and annotation.</title>
        <authorList>
            <consortium name="The Broad Institute Genomics Platform"/>
            <consortium name="The Broad Institute Genome Sequencing Center for Infectious Disease"/>
            <person name="Wu L."/>
            <person name="Ma J."/>
        </authorList>
    </citation>
    <scope>NUCLEOTIDE SEQUENCE [LARGE SCALE GENOMIC DNA]</scope>
    <source>
        <strain evidence="2 3">CGMCC 1.12689</strain>
    </source>
</reference>
<name>A0ABD6C3S8_9EURY</name>
<feature type="transmembrane region" description="Helical" evidence="1">
    <location>
        <begin position="9"/>
        <end position="32"/>
    </location>
</feature>
<evidence type="ECO:0000313" key="3">
    <source>
        <dbReference type="Proteomes" id="UP001597185"/>
    </source>
</evidence>
<keyword evidence="1" id="KW-0472">Membrane</keyword>
<keyword evidence="1" id="KW-0812">Transmembrane</keyword>
<dbReference type="Proteomes" id="UP001597185">
    <property type="component" value="Unassembled WGS sequence"/>
</dbReference>
<keyword evidence="1" id="KW-1133">Transmembrane helix</keyword>
<sequence>MNARSLSRVAIVGTLAVVLVATLVLSGAGMVLDDPEQRAEDDADETAIEGIVVAEGSVTVETTDGQTIGRSAGEEYFMYGASALAGLLVLVLLLDTWTLRTRKLRVDPRA</sequence>
<dbReference type="RefSeq" id="WP_256418993.1">
    <property type="nucleotide sequence ID" value="NZ_JANHDL010000011.1"/>
</dbReference>
<dbReference type="AlphaFoldDB" id="A0ABD6C3S8"/>
<evidence type="ECO:0008006" key="4">
    <source>
        <dbReference type="Google" id="ProtNLM"/>
    </source>
</evidence>
<dbReference type="Pfam" id="PF26045">
    <property type="entry name" value="OB_2TM_halo"/>
    <property type="match status" value="1"/>
</dbReference>
<proteinExistence type="predicted"/>